<dbReference type="AlphaFoldDB" id="A0A0S7C1S1"/>
<accession>A0A0S7C1S1</accession>
<dbReference type="STRING" id="1678841.TBC1_12354"/>
<protein>
    <submittedName>
        <fullName evidence="1">Uncharacterized protein</fullName>
    </submittedName>
</protein>
<dbReference type="EMBL" id="DF968183">
    <property type="protein sequence ID" value="GAP44546.1"/>
    <property type="molecule type" value="Genomic_DNA"/>
</dbReference>
<gene>
    <name evidence="1" type="ORF">TBC1_12354</name>
</gene>
<dbReference type="RefSeq" id="WP_062044022.1">
    <property type="nucleotide sequence ID" value="NZ_DF968183.1"/>
</dbReference>
<proteinExistence type="predicted"/>
<organism evidence="1">
    <name type="scientific">Lentimicrobium saccharophilum</name>
    <dbReference type="NCBI Taxonomy" id="1678841"/>
    <lineage>
        <taxon>Bacteria</taxon>
        <taxon>Pseudomonadati</taxon>
        <taxon>Bacteroidota</taxon>
        <taxon>Bacteroidia</taxon>
        <taxon>Bacteroidales</taxon>
        <taxon>Lentimicrobiaceae</taxon>
        <taxon>Lentimicrobium</taxon>
    </lineage>
</organism>
<reference evidence="1" key="1">
    <citation type="journal article" date="2015" name="Genome Announc.">
        <title>Draft Genome Sequence of Bacteroidales Strain TBC1, a Novel Isolate from a Methanogenic Wastewater Treatment System.</title>
        <authorList>
            <person name="Tourlousse D.M."/>
            <person name="Matsuura N."/>
            <person name="Sun L."/>
            <person name="Toyonaga M."/>
            <person name="Kuroda K."/>
            <person name="Ohashi A."/>
            <person name="Cruz R."/>
            <person name="Yamaguchi T."/>
            <person name="Sekiguchi Y."/>
        </authorList>
    </citation>
    <scope>NUCLEOTIDE SEQUENCE [LARGE SCALE GENOMIC DNA]</scope>
    <source>
        <strain evidence="1">TBC1</strain>
    </source>
</reference>
<name>A0A0S7C1S1_9BACT</name>
<evidence type="ECO:0000313" key="1">
    <source>
        <dbReference type="EMBL" id="GAP44546.1"/>
    </source>
</evidence>
<evidence type="ECO:0000313" key="2">
    <source>
        <dbReference type="Proteomes" id="UP000053091"/>
    </source>
</evidence>
<sequence length="72" mass="8204">MNLEEELITHKKGYYRGFRVRSTLRTRIFFRLPAAPVPVIAYSVVKENEKQKPAGKPAGNNSYGYTITFGKP</sequence>
<keyword evidence="2" id="KW-1185">Reference proteome</keyword>
<dbReference type="Proteomes" id="UP000053091">
    <property type="component" value="Unassembled WGS sequence"/>
</dbReference>